<evidence type="ECO:0000313" key="1">
    <source>
        <dbReference type="EMBL" id="GMF03888.1"/>
    </source>
</evidence>
<comment type="caution">
    <text evidence="1">The sequence shown here is derived from an EMBL/GenBank/DDBJ whole genome shotgun (WGS) entry which is preliminary data.</text>
</comment>
<protein>
    <submittedName>
        <fullName evidence="1">Unnamed protein product</fullName>
    </submittedName>
</protein>
<proteinExistence type="predicted"/>
<sequence length="134" mass="14825">MGGATAVCSDKTGTLTENRMKVVKGSLGDLKFDDTADPTNTNHERSVDVIDKLDRELIDSIVTNILLNSTAFENRQDEQEAATIEILKKKSERAWWKRIFNKTPAGRAITTASNTINSTLTRMSSHMPANKGEK</sequence>
<organism evidence="1 2">
    <name type="scientific">Ambrosiozyma monospora</name>
    <name type="common">Yeast</name>
    <name type="synonym">Endomycopsis monosporus</name>
    <dbReference type="NCBI Taxonomy" id="43982"/>
    <lineage>
        <taxon>Eukaryota</taxon>
        <taxon>Fungi</taxon>
        <taxon>Dikarya</taxon>
        <taxon>Ascomycota</taxon>
        <taxon>Saccharomycotina</taxon>
        <taxon>Pichiomycetes</taxon>
        <taxon>Pichiales</taxon>
        <taxon>Pichiaceae</taxon>
        <taxon>Ambrosiozyma</taxon>
    </lineage>
</organism>
<reference evidence="1" key="1">
    <citation type="submission" date="2023-04" db="EMBL/GenBank/DDBJ databases">
        <title>Ambrosiozyma monospora NBRC 10751.</title>
        <authorList>
            <person name="Ichikawa N."/>
            <person name="Sato H."/>
            <person name="Tonouchi N."/>
        </authorList>
    </citation>
    <scope>NUCLEOTIDE SEQUENCE</scope>
    <source>
        <strain evidence="1">NBRC 10751</strain>
    </source>
</reference>
<keyword evidence="2" id="KW-1185">Reference proteome</keyword>
<dbReference type="Proteomes" id="UP001165064">
    <property type="component" value="Unassembled WGS sequence"/>
</dbReference>
<evidence type="ECO:0000313" key="2">
    <source>
        <dbReference type="Proteomes" id="UP001165064"/>
    </source>
</evidence>
<gene>
    <name evidence="1" type="ORF">Amon02_001194800</name>
</gene>
<name>A0ACB5U8M1_AMBMO</name>
<accession>A0ACB5U8M1</accession>
<dbReference type="EMBL" id="BSXS01013338">
    <property type="protein sequence ID" value="GMF03888.1"/>
    <property type="molecule type" value="Genomic_DNA"/>
</dbReference>